<evidence type="ECO:0000256" key="6">
    <source>
        <dbReference type="PROSITE-ProRule" id="PRU01362"/>
    </source>
</evidence>
<keyword evidence="2 6" id="KW-0328">Glycosyltransferase</keyword>
<dbReference type="PROSITE" id="PS52018">
    <property type="entry name" value="DART"/>
    <property type="match status" value="1"/>
</dbReference>
<protein>
    <submittedName>
        <fullName evidence="8">DUF4433 domain-containing protein</fullName>
    </submittedName>
</protein>
<dbReference type="GO" id="GO:0003677">
    <property type="term" value="F:DNA binding"/>
    <property type="evidence" value="ECO:0007669"/>
    <property type="project" value="UniProtKB-UniRule"/>
</dbReference>
<evidence type="ECO:0000256" key="1">
    <source>
        <dbReference type="ARBA" id="ARBA00022649"/>
    </source>
</evidence>
<keyword evidence="5 6" id="KW-0238">DNA-binding</keyword>
<keyword evidence="4 6" id="KW-0548">Nucleotidyltransferase</keyword>
<evidence type="ECO:0000259" key="7">
    <source>
        <dbReference type="PROSITE" id="PS52018"/>
    </source>
</evidence>
<sequence>MQNQEIYHFTHKENFDSILKKNSLFSTNMVINQKISFKDASYLNIQDRRSRARVNTNINGVLHDYVPFYFAPRSPMLYAHHIGKVGSGIAQTNLIYLVSSVHSVVNANLFYAFTDGHAAMCVSSFFDKLEFLNQIDWQLMKASYWSNTEDDPDRKRRRQAEFLVKDFFPFHLIHKIGVFDECHKNFIISILKSNGKEDMVENVSIERKWYF</sequence>
<dbReference type="Pfam" id="PF14487">
    <property type="entry name" value="DarT"/>
    <property type="match status" value="1"/>
</dbReference>
<reference evidence="8" key="1">
    <citation type="submission" date="2018-04" db="EMBL/GenBank/DDBJ databases">
        <title>Draft genome sequence of the Candidatus Spirobacillus cienkowskii, a pathogen of freshwater Daphnia species, reconstructed from hemolymph metagenomic reads.</title>
        <authorList>
            <person name="Bresciani L."/>
            <person name="Lemos L.N."/>
            <person name="Wale N."/>
            <person name="Lin J.Y."/>
            <person name="Fernandes G.R."/>
            <person name="Duffy M.A."/>
            <person name="Rodrigues J.M."/>
        </authorList>
    </citation>
    <scope>NUCLEOTIDE SEQUENCE [LARGE SCALE GENOMIC DNA]</scope>
    <source>
        <strain evidence="8">Binning01</strain>
    </source>
</reference>
<evidence type="ECO:0000313" key="9">
    <source>
        <dbReference type="Proteomes" id="UP000253934"/>
    </source>
</evidence>
<dbReference type="Proteomes" id="UP000253934">
    <property type="component" value="Unassembled WGS sequence"/>
</dbReference>
<keyword evidence="3 6" id="KW-0808">Transferase</keyword>
<evidence type="ECO:0000256" key="5">
    <source>
        <dbReference type="ARBA" id="ARBA00023125"/>
    </source>
</evidence>
<accession>A0A369KPF5</accession>
<comment type="caution">
    <text evidence="8">The sequence shown here is derived from an EMBL/GenBank/DDBJ whole genome shotgun (WGS) entry which is preliminary data.</text>
</comment>
<keyword evidence="1 6" id="KW-1277">Toxin-antitoxin system</keyword>
<feature type="binding site" evidence="6">
    <location>
        <position position="49"/>
    </location>
    <ligand>
        <name>NAD(+)</name>
        <dbReference type="ChEBI" id="CHEBI:57540"/>
    </ligand>
</feature>
<evidence type="ECO:0000256" key="4">
    <source>
        <dbReference type="ARBA" id="ARBA00022695"/>
    </source>
</evidence>
<dbReference type="GO" id="GO:0016779">
    <property type="term" value="F:nucleotidyltransferase activity"/>
    <property type="evidence" value="ECO:0007669"/>
    <property type="project" value="UniProtKB-UniRule"/>
</dbReference>
<dbReference type="InterPro" id="IPR029494">
    <property type="entry name" value="DarT"/>
</dbReference>
<evidence type="ECO:0000256" key="2">
    <source>
        <dbReference type="ARBA" id="ARBA00022676"/>
    </source>
</evidence>
<comment type="similarity">
    <text evidence="6">Belongs to the DarT ADP-ribosyltransferase family.</text>
</comment>
<comment type="catalytic activity">
    <reaction evidence="6">
        <text>a thymidine in DNA + NAD(+) = an N-(ADP-alpha-D-ribosyl)-thymidine in DNA + nicotinamide + H(+)</text>
        <dbReference type="Rhea" id="RHEA:71651"/>
        <dbReference type="Rhea" id="RHEA-COMP:13556"/>
        <dbReference type="Rhea" id="RHEA-COMP:18051"/>
        <dbReference type="ChEBI" id="CHEBI:15378"/>
        <dbReference type="ChEBI" id="CHEBI:17154"/>
        <dbReference type="ChEBI" id="CHEBI:57540"/>
        <dbReference type="ChEBI" id="CHEBI:137386"/>
        <dbReference type="ChEBI" id="CHEBI:191199"/>
    </reaction>
</comment>
<feature type="active site" evidence="6">
    <location>
        <position position="161"/>
    </location>
</feature>
<organism evidence="8 9">
    <name type="scientific">Spirobacillus cienkowskii</name>
    <dbReference type="NCBI Taxonomy" id="495820"/>
    <lineage>
        <taxon>Bacteria</taxon>
        <taxon>Pseudomonadati</taxon>
        <taxon>Bdellovibrionota</taxon>
        <taxon>Oligoflexia</taxon>
        <taxon>Silvanigrellales</taxon>
        <taxon>Spirobacillus</taxon>
    </lineage>
</organism>
<gene>
    <name evidence="8" type="ORF">DCC88_04900</name>
</gene>
<keyword evidence="9" id="KW-1185">Reference proteome</keyword>
<name>A0A369KPF5_9BACT</name>
<dbReference type="EMBL" id="QOVW01000060">
    <property type="protein sequence ID" value="RDB36471.1"/>
    <property type="molecule type" value="Genomic_DNA"/>
</dbReference>
<feature type="active site" description="Proton acceptor" evidence="6">
    <location>
        <position position="49"/>
    </location>
</feature>
<comment type="caution">
    <text evidence="6">Lacks conserved residue(s) required for the propagation of feature annotation.</text>
</comment>
<feature type="binding site" evidence="6">
    <location>
        <begin position="8"/>
        <end position="10"/>
    </location>
    <ligand>
        <name>NAD(+)</name>
        <dbReference type="ChEBI" id="CHEBI:57540"/>
    </ligand>
</feature>
<evidence type="ECO:0000313" key="8">
    <source>
        <dbReference type="EMBL" id="RDB36471.1"/>
    </source>
</evidence>
<dbReference type="AlphaFoldDB" id="A0A369KPF5"/>
<dbReference type="GO" id="GO:0016757">
    <property type="term" value="F:glycosyltransferase activity"/>
    <property type="evidence" value="ECO:0007669"/>
    <property type="project" value="UniProtKB-UniRule"/>
</dbReference>
<feature type="domain" description="DarT" evidence="7">
    <location>
        <begin position="4"/>
        <end position="211"/>
    </location>
</feature>
<proteinExistence type="inferred from homology"/>
<evidence type="ECO:0000256" key="3">
    <source>
        <dbReference type="ARBA" id="ARBA00022679"/>
    </source>
</evidence>